<feature type="region of interest" description="Disordered" evidence="1">
    <location>
        <begin position="1"/>
        <end position="22"/>
    </location>
</feature>
<evidence type="ECO:0000313" key="3">
    <source>
        <dbReference type="Proteomes" id="UP000010552"/>
    </source>
</evidence>
<feature type="compositionally biased region" description="Low complexity" evidence="1">
    <location>
        <begin position="8"/>
        <end position="19"/>
    </location>
</feature>
<dbReference type="EMBL" id="KB030913">
    <property type="protein sequence ID" value="ELK08166.1"/>
    <property type="molecule type" value="Genomic_DNA"/>
</dbReference>
<gene>
    <name evidence="2" type="ORF">PAL_GLEAN10006330</name>
</gene>
<dbReference type="InParanoid" id="L5KBJ9"/>
<organism evidence="2 3">
    <name type="scientific">Pteropus alecto</name>
    <name type="common">Black flying fox</name>
    <dbReference type="NCBI Taxonomy" id="9402"/>
    <lineage>
        <taxon>Eukaryota</taxon>
        <taxon>Metazoa</taxon>
        <taxon>Chordata</taxon>
        <taxon>Craniata</taxon>
        <taxon>Vertebrata</taxon>
        <taxon>Euteleostomi</taxon>
        <taxon>Mammalia</taxon>
        <taxon>Eutheria</taxon>
        <taxon>Laurasiatheria</taxon>
        <taxon>Chiroptera</taxon>
        <taxon>Yinpterochiroptera</taxon>
        <taxon>Pteropodoidea</taxon>
        <taxon>Pteropodidae</taxon>
        <taxon>Pteropodinae</taxon>
        <taxon>Pteropus</taxon>
    </lineage>
</organism>
<accession>L5KBJ9</accession>
<proteinExistence type="predicted"/>
<evidence type="ECO:0000256" key="1">
    <source>
        <dbReference type="SAM" id="MobiDB-lite"/>
    </source>
</evidence>
<keyword evidence="3" id="KW-1185">Reference proteome</keyword>
<dbReference type="Proteomes" id="UP000010552">
    <property type="component" value="Unassembled WGS sequence"/>
</dbReference>
<sequence>MRPWRLSPGPQAPACPAGGTEAGFLNDNRHRLDGGSCEAAADSPAAAPGWALLGLTVAPGNPPPPDGPRLPALQLAPVGSSRKAGGPAWLRPVSGSAVGTAGSAGTWCWGLGQPEEAGPLVPLAKEA</sequence>
<name>L5KBJ9_PTEAL</name>
<dbReference type="AlphaFoldDB" id="L5KBJ9"/>
<reference evidence="3" key="1">
    <citation type="journal article" date="2013" name="Science">
        <title>Comparative analysis of bat genomes provides insight into the evolution of flight and immunity.</title>
        <authorList>
            <person name="Zhang G."/>
            <person name="Cowled C."/>
            <person name="Shi Z."/>
            <person name="Huang Z."/>
            <person name="Bishop-Lilly K.A."/>
            <person name="Fang X."/>
            <person name="Wynne J.W."/>
            <person name="Xiong Z."/>
            <person name="Baker M.L."/>
            <person name="Zhao W."/>
            <person name="Tachedjian M."/>
            <person name="Zhu Y."/>
            <person name="Zhou P."/>
            <person name="Jiang X."/>
            <person name="Ng J."/>
            <person name="Yang L."/>
            <person name="Wu L."/>
            <person name="Xiao J."/>
            <person name="Feng Y."/>
            <person name="Chen Y."/>
            <person name="Sun X."/>
            <person name="Zhang Y."/>
            <person name="Marsh G.A."/>
            <person name="Crameri G."/>
            <person name="Broder C.C."/>
            <person name="Frey K.G."/>
            <person name="Wang L.F."/>
            <person name="Wang J."/>
        </authorList>
    </citation>
    <scope>NUCLEOTIDE SEQUENCE [LARGE SCALE GENOMIC DNA]</scope>
</reference>
<protein>
    <submittedName>
        <fullName evidence="2">Uncharacterized protein</fullName>
    </submittedName>
</protein>
<evidence type="ECO:0000313" key="2">
    <source>
        <dbReference type="EMBL" id="ELK08166.1"/>
    </source>
</evidence>